<evidence type="ECO:0000313" key="11">
    <source>
        <dbReference type="EMBL" id="SHE44669.1"/>
    </source>
</evidence>
<evidence type="ECO:0000256" key="8">
    <source>
        <dbReference type="RuleBase" id="RU368092"/>
    </source>
</evidence>
<reference evidence="10 12" key="1">
    <citation type="journal article" date="2016" name="Genome Announc.">
        <title>Complete Genome Sequence of the Amino Acid-Fermenting Clostridium propionicum X2 (DSM 1682).</title>
        <authorList>
            <person name="Poehlein A."/>
            <person name="Schlien K."/>
            <person name="Chowdhury N.P."/>
            <person name="Gottschalk G."/>
            <person name="Buckel W."/>
            <person name="Daniel R."/>
        </authorList>
    </citation>
    <scope>NUCLEOTIDE SEQUENCE [LARGE SCALE GENOMIC DNA]</scope>
    <source>
        <strain evidence="10 12">X2</strain>
    </source>
</reference>
<proteinExistence type="inferred from homology"/>
<dbReference type="PANTHER" id="PTHR30239:SF0">
    <property type="entry name" value="ACETOLACTATE SYNTHASE SMALL SUBUNIT 1, CHLOROPLASTIC"/>
    <property type="match status" value="1"/>
</dbReference>
<dbReference type="Proteomes" id="UP000068026">
    <property type="component" value="Chromosome"/>
</dbReference>
<dbReference type="InterPro" id="IPR019455">
    <property type="entry name" value="Acetolactate_synth_ssu_C"/>
</dbReference>
<dbReference type="EMBL" id="FQUA01000002">
    <property type="protein sequence ID" value="SHE44669.1"/>
    <property type="molecule type" value="Genomic_DNA"/>
</dbReference>
<dbReference type="EMBL" id="CP014223">
    <property type="protein sequence ID" value="AMJ40339.1"/>
    <property type="molecule type" value="Genomic_DNA"/>
</dbReference>
<dbReference type="Gene3D" id="3.30.70.260">
    <property type="match status" value="1"/>
</dbReference>
<accession>A0A0X8VAA1</accession>
<keyword evidence="5 8" id="KW-0028">Amino-acid biosynthesis</keyword>
<reference evidence="13" key="3">
    <citation type="submission" date="2016-11" db="EMBL/GenBank/DDBJ databases">
        <authorList>
            <person name="Jaros S."/>
            <person name="Januszkiewicz K."/>
            <person name="Wedrychowicz H."/>
        </authorList>
    </citation>
    <scope>NUCLEOTIDE SEQUENCE [LARGE SCALE GENOMIC DNA]</scope>
    <source>
        <strain evidence="13">DSM 1682</strain>
    </source>
</reference>
<reference evidence="11" key="4">
    <citation type="submission" date="2016-11" db="EMBL/GenBank/DDBJ databases">
        <authorList>
            <person name="Varghese N."/>
            <person name="Submissions S."/>
        </authorList>
    </citation>
    <scope>NUCLEOTIDE SEQUENCE</scope>
    <source>
        <strain evidence="11">DSM 1682</strain>
    </source>
</reference>
<dbReference type="EC" id="2.2.1.6" evidence="8"/>
<dbReference type="InterPro" id="IPR039557">
    <property type="entry name" value="AHAS_ACT"/>
</dbReference>
<comment type="subunit">
    <text evidence="4 8">Dimer of large and small chains.</text>
</comment>
<dbReference type="InterPro" id="IPR045865">
    <property type="entry name" value="ACT-like_dom_sf"/>
</dbReference>
<dbReference type="OrthoDB" id="9787365at2"/>
<evidence type="ECO:0000259" key="9">
    <source>
        <dbReference type="PROSITE" id="PS51671"/>
    </source>
</evidence>
<comment type="function">
    <text evidence="8">Catalyzes the conversion of 2 pyruvate molecules into acetolactate in the first common step of the biosynthetic pathway of the branched-amino acids such as leucine, isoleucine, and valine.</text>
</comment>
<dbReference type="Gene3D" id="3.30.70.1150">
    <property type="entry name" value="ACT-like. Chain A, domain 2"/>
    <property type="match status" value="1"/>
</dbReference>
<evidence type="ECO:0000256" key="4">
    <source>
        <dbReference type="ARBA" id="ARBA00011744"/>
    </source>
</evidence>
<evidence type="ECO:0000256" key="2">
    <source>
        <dbReference type="ARBA" id="ARBA00005025"/>
    </source>
</evidence>
<comment type="similarity">
    <text evidence="3 8">Belongs to the acetolactate synthase small subunit family.</text>
</comment>
<dbReference type="AlphaFoldDB" id="A0A0X8VAA1"/>
<keyword evidence="6 8" id="KW-0100">Branched-chain amino acid biosynthesis</keyword>
<evidence type="ECO:0000256" key="6">
    <source>
        <dbReference type="ARBA" id="ARBA00023304"/>
    </source>
</evidence>
<sequence>MSNANNQQFAVSIIVSNQSGTLTRISSLFSQRNFNIDSFTCGETINPEVSRMTITATGDANKKDQLLKQISKLYDVKKVELMTTDNTILRELLIAKVNATGENLQTILEAANVFRSKVVDMSPGSVCIEITGESSKLNAFLTYVAPYGILEYCRTGLIAVERGSKCLYGVE</sequence>
<dbReference type="GO" id="GO:1990610">
    <property type="term" value="F:acetolactate synthase regulator activity"/>
    <property type="evidence" value="ECO:0007669"/>
    <property type="project" value="UniProtKB-UniRule"/>
</dbReference>
<evidence type="ECO:0000313" key="13">
    <source>
        <dbReference type="Proteomes" id="UP000184204"/>
    </source>
</evidence>
<comment type="pathway">
    <text evidence="2 8">Amino-acid biosynthesis; L-valine biosynthesis; L-valine from pyruvate: step 1/4.</text>
</comment>
<evidence type="ECO:0000256" key="7">
    <source>
        <dbReference type="ARBA" id="ARBA00048670"/>
    </source>
</evidence>
<dbReference type="FunFam" id="3.30.70.1150:FF:000001">
    <property type="entry name" value="Acetolactate synthase small subunit"/>
    <property type="match status" value="1"/>
</dbReference>
<evidence type="ECO:0000256" key="3">
    <source>
        <dbReference type="ARBA" id="ARBA00006341"/>
    </source>
</evidence>
<dbReference type="GO" id="GO:0009099">
    <property type="term" value="P:L-valine biosynthetic process"/>
    <property type="evidence" value="ECO:0007669"/>
    <property type="project" value="UniProtKB-UniRule"/>
</dbReference>
<dbReference type="Proteomes" id="UP000184204">
    <property type="component" value="Unassembled WGS sequence"/>
</dbReference>
<evidence type="ECO:0000256" key="5">
    <source>
        <dbReference type="ARBA" id="ARBA00022605"/>
    </source>
</evidence>
<keyword evidence="12" id="KW-1185">Reference proteome</keyword>
<dbReference type="InterPro" id="IPR054480">
    <property type="entry name" value="AHAS_small-like_ACT"/>
</dbReference>
<dbReference type="RefSeq" id="WP_066047949.1">
    <property type="nucleotide sequence ID" value="NZ_CP014223.1"/>
</dbReference>
<gene>
    <name evidence="10" type="primary">ilvH</name>
    <name evidence="10" type="ORF">CPRO_07370</name>
    <name evidence="11" type="ORF">SAMN02745151_00742</name>
</gene>
<dbReference type="SUPFAM" id="SSF55021">
    <property type="entry name" value="ACT-like"/>
    <property type="match status" value="2"/>
</dbReference>
<organism evidence="11 13">
    <name type="scientific">Anaerotignum propionicum DSM 1682</name>
    <dbReference type="NCBI Taxonomy" id="991789"/>
    <lineage>
        <taxon>Bacteria</taxon>
        <taxon>Bacillati</taxon>
        <taxon>Bacillota</taxon>
        <taxon>Clostridia</taxon>
        <taxon>Lachnospirales</taxon>
        <taxon>Anaerotignaceae</taxon>
        <taxon>Anaerotignum</taxon>
    </lineage>
</organism>
<dbReference type="GO" id="GO:0005829">
    <property type="term" value="C:cytosol"/>
    <property type="evidence" value="ECO:0007669"/>
    <property type="project" value="TreeGrafter"/>
</dbReference>
<dbReference type="InterPro" id="IPR004789">
    <property type="entry name" value="Acetalactate_synth_ssu"/>
</dbReference>
<evidence type="ECO:0000256" key="1">
    <source>
        <dbReference type="ARBA" id="ARBA00004974"/>
    </source>
</evidence>
<name>A0A0X8VAA1_ANAPI</name>
<dbReference type="Pfam" id="PF10369">
    <property type="entry name" value="ALS_ss_C"/>
    <property type="match status" value="1"/>
</dbReference>
<evidence type="ECO:0000313" key="10">
    <source>
        <dbReference type="EMBL" id="AMJ40339.1"/>
    </source>
</evidence>
<dbReference type="GO" id="GO:0009097">
    <property type="term" value="P:isoleucine biosynthetic process"/>
    <property type="evidence" value="ECO:0007669"/>
    <property type="project" value="UniProtKB-UniRule"/>
</dbReference>
<feature type="domain" description="ACT" evidence="9">
    <location>
        <begin position="10"/>
        <end position="84"/>
    </location>
</feature>
<keyword evidence="8 10" id="KW-0808">Transferase</keyword>
<dbReference type="PANTHER" id="PTHR30239">
    <property type="entry name" value="ACETOLACTATE SYNTHASE SMALL SUBUNIT"/>
    <property type="match status" value="1"/>
</dbReference>
<dbReference type="CDD" id="cd04878">
    <property type="entry name" value="ACT_AHAS"/>
    <property type="match status" value="1"/>
</dbReference>
<dbReference type="InterPro" id="IPR027271">
    <property type="entry name" value="Acetolactate_synth/TF_NikR_C"/>
</dbReference>
<comment type="pathway">
    <text evidence="1 8">Amino-acid biosynthesis; L-isoleucine biosynthesis; L-isoleucine from 2-oxobutanoate: step 1/4.</text>
</comment>
<dbReference type="NCBIfam" id="NF008864">
    <property type="entry name" value="PRK11895.1"/>
    <property type="match status" value="1"/>
</dbReference>
<protein>
    <recommendedName>
        <fullName evidence="8">Acetolactate synthase small subunit</fullName>
        <shortName evidence="8">AHAS</shortName>
        <shortName evidence="8">ALS</shortName>
        <ecNumber evidence="8">2.2.1.6</ecNumber>
    </recommendedName>
    <alternativeName>
        <fullName evidence="8">Acetohydroxy-acid synthase small subunit</fullName>
    </alternativeName>
</protein>
<comment type="catalytic activity">
    <reaction evidence="7 8">
        <text>2 pyruvate + H(+) = (2S)-2-acetolactate + CO2</text>
        <dbReference type="Rhea" id="RHEA:25249"/>
        <dbReference type="ChEBI" id="CHEBI:15361"/>
        <dbReference type="ChEBI" id="CHEBI:15378"/>
        <dbReference type="ChEBI" id="CHEBI:16526"/>
        <dbReference type="ChEBI" id="CHEBI:58476"/>
        <dbReference type="EC" id="2.2.1.6"/>
    </reaction>
</comment>
<evidence type="ECO:0000313" key="12">
    <source>
        <dbReference type="Proteomes" id="UP000068026"/>
    </source>
</evidence>
<dbReference type="NCBIfam" id="TIGR00119">
    <property type="entry name" value="acolac_sm"/>
    <property type="match status" value="1"/>
</dbReference>
<dbReference type="GO" id="GO:0003984">
    <property type="term" value="F:acetolactate synthase activity"/>
    <property type="evidence" value="ECO:0007669"/>
    <property type="project" value="UniProtKB-UniRule"/>
</dbReference>
<dbReference type="Pfam" id="PF22629">
    <property type="entry name" value="ACT_AHAS_ss"/>
    <property type="match status" value="1"/>
</dbReference>
<reference evidence="12" key="2">
    <citation type="submission" date="2016-01" db="EMBL/GenBank/DDBJ databases">
        <authorList>
            <person name="Poehlein A."/>
            <person name="Schlien K."/>
            <person name="Gottschalk G."/>
            <person name="Buckel W."/>
            <person name="Daniel R."/>
        </authorList>
    </citation>
    <scope>NUCLEOTIDE SEQUENCE [LARGE SCALE GENOMIC DNA]</scope>
    <source>
        <strain evidence="12">X2</strain>
    </source>
</reference>
<dbReference type="InterPro" id="IPR002912">
    <property type="entry name" value="ACT_dom"/>
</dbReference>
<dbReference type="PROSITE" id="PS51671">
    <property type="entry name" value="ACT"/>
    <property type="match status" value="1"/>
</dbReference>
<dbReference type="KEGG" id="cpro:CPRO_07370"/>